<evidence type="ECO:0000313" key="1">
    <source>
        <dbReference type="EMBL" id="AGS39476.1"/>
    </source>
</evidence>
<dbReference type="KEGG" id="cza:CYCME_1145"/>
<evidence type="ECO:0000313" key="2">
    <source>
        <dbReference type="Proteomes" id="UP000015380"/>
    </source>
</evidence>
<organism evidence="1 2">
    <name type="scientific">Cycloclasticus zancles 78-ME</name>
    <dbReference type="NCBI Taxonomy" id="1198232"/>
    <lineage>
        <taxon>Bacteria</taxon>
        <taxon>Pseudomonadati</taxon>
        <taxon>Pseudomonadota</taxon>
        <taxon>Gammaproteobacteria</taxon>
        <taxon>Thiotrichales</taxon>
        <taxon>Piscirickettsiaceae</taxon>
        <taxon>Cycloclasticus</taxon>
    </lineage>
</organism>
<reference evidence="2" key="2">
    <citation type="journal article" date="2016" name="Environ. Microbiol. Rep.">
        <title>Analysis of defence systems and a conjugative IncP-1 plasmid in the marine polyaromatic hydrocarbons-degrading bacterium Cycloclasticus sp. 78-ME.</title>
        <authorList>
            <person name="Yakimov M.M."/>
            <person name="Crisafi F."/>
            <person name="Messina E."/>
            <person name="Smedile F."/>
            <person name="Lopatina A."/>
            <person name="Denaro R."/>
            <person name="Pieper D.H."/>
            <person name="Golyshin P.N."/>
            <person name="Giuliano L."/>
        </authorList>
    </citation>
    <scope>NUCLEOTIDE SEQUENCE [LARGE SCALE GENOMIC DNA]</scope>
    <source>
        <strain evidence="2">78-ME</strain>
    </source>
</reference>
<dbReference type="AlphaFoldDB" id="S5T6R7"/>
<name>S5T6R7_9GAMM</name>
<keyword evidence="2" id="KW-1185">Reference proteome</keyword>
<sequence length="69" mass="7978">MLAVAFRFIILSLLFIHYSTNNKIVATKYGLNMKINHLIILGHISTFSSHSLRNCYNIAPYSITQEQRH</sequence>
<dbReference type="EMBL" id="CP005996">
    <property type="protein sequence ID" value="AGS39476.1"/>
    <property type="molecule type" value="Genomic_DNA"/>
</dbReference>
<dbReference type="Proteomes" id="UP000015380">
    <property type="component" value="Chromosome"/>
</dbReference>
<proteinExistence type="predicted"/>
<gene>
    <name evidence="1" type="ORF">CYCME_1145</name>
</gene>
<protein>
    <submittedName>
        <fullName evidence="1">Uncharacterized protein</fullName>
    </submittedName>
</protein>
<dbReference type="HOGENOM" id="CLU_2768936_0_0_6"/>
<accession>S5T6R7</accession>
<reference evidence="1 2" key="1">
    <citation type="submission" date="2013-05" db="EMBL/GenBank/DDBJ databases">
        <title>Between feast and famine: a lifestyle of most important marine PAH-degrading bacterium Cycloclasticus sp. 7ME.</title>
        <authorList>
            <person name="Yakimov M.M."/>
            <person name="Messina E."/>
            <person name="Genovese M."/>
            <person name="Denaro R."/>
            <person name="Crisafi F."/>
            <person name="Russo D."/>
            <person name="Cappello S."/>
            <person name="Santisi S."/>
            <person name="Smedile F."/>
            <person name="Golyshina O.V."/>
            <person name="Tran H."/>
            <person name="Pieper D.H."/>
            <person name="Golyshin P.N."/>
            <person name="Giuliano L."/>
        </authorList>
    </citation>
    <scope>NUCLEOTIDE SEQUENCE [LARGE SCALE GENOMIC DNA]</scope>
    <source>
        <strain evidence="1 2">78-ME</strain>
    </source>
</reference>